<dbReference type="AlphaFoldDB" id="V5FEM2"/>
<reference evidence="1 2" key="2">
    <citation type="submission" date="2013-11" db="EMBL/GenBank/DDBJ databases">
        <title>Whole genome shotgun sequence of Vibrio halioticoli NBRC 102217.</title>
        <authorList>
            <person name="Isaki S."/>
            <person name="Kimura A."/>
            <person name="Ohji S."/>
            <person name="Hosoyama A."/>
            <person name="Fujita N."/>
            <person name="Hashimoto M."/>
            <person name="Hosoyama Y."/>
            <person name="Yamazoe A."/>
        </authorList>
    </citation>
    <scope>NUCLEOTIDE SEQUENCE [LARGE SCALE GENOMIC DNA]</scope>
    <source>
        <strain evidence="1 2">NBRC 102217</strain>
    </source>
</reference>
<sequence>MDGLQLDSIFDESEARTPRRTRSKPVKRKWREIEAIKDRQKLQKELMDLDVCSSYRLEDIQL</sequence>
<name>V5FEM2_9VIBR</name>
<comment type="caution">
    <text evidence="1">The sequence shown here is derived from an EMBL/GenBank/DDBJ whole genome shotgun (WGS) entry which is preliminary data.</text>
</comment>
<keyword evidence="2" id="KW-1185">Reference proteome</keyword>
<dbReference type="EMBL" id="BAUJ01000034">
    <property type="protein sequence ID" value="GAD90153.1"/>
    <property type="molecule type" value="Genomic_DNA"/>
</dbReference>
<reference evidence="1 2" key="1">
    <citation type="submission" date="2013-10" db="EMBL/GenBank/DDBJ databases">
        <authorList>
            <person name="Ichikawa N."/>
            <person name="Kimura A."/>
            <person name="Ohji S."/>
            <person name="Hosoyama A."/>
            <person name="Fujita N."/>
        </authorList>
    </citation>
    <scope>NUCLEOTIDE SEQUENCE [LARGE SCALE GENOMIC DNA]</scope>
    <source>
        <strain evidence="1 2">NBRC 102217</strain>
    </source>
</reference>
<dbReference type="RefSeq" id="WP_023404504.1">
    <property type="nucleotide sequence ID" value="NZ_BAUJ01000034.1"/>
</dbReference>
<dbReference type="Pfam" id="PF12065">
    <property type="entry name" value="DUF3545"/>
    <property type="match status" value="1"/>
</dbReference>
<dbReference type="OrthoDB" id="5918741at2"/>
<dbReference type="InterPro" id="IPR021932">
    <property type="entry name" value="DUF3545"/>
</dbReference>
<organism evidence="1 2">
    <name type="scientific">Vibrio halioticoli NBRC 102217</name>
    <dbReference type="NCBI Taxonomy" id="1219072"/>
    <lineage>
        <taxon>Bacteria</taxon>
        <taxon>Pseudomonadati</taxon>
        <taxon>Pseudomonadota</taxon>
        <taxon>Gammaproteobacteria</taxon>
        <taxon>Vibrionales</taxon>
        <taxon>Vibrionaceae</taxon>
        <taxon>Vibrio</taxon>
    </lineage>
</organism>
<gene>
    <name evidence="1" type="ORF">VHA01S_034_00050</name>
</gene>
<evidence type="ECO:0008006" key="3">
    <source>
        <dbReference type="Google" id="ProtNLM"/>
    </source>
</evidence>
<dbReference type="eggNOG" id="ENOG5033D3F">
    <property type="taxonomic scope" value="Bacteria"/>
</dbReference>
<evidence type="ECO:0000313" key="2">
    <source>
        <dbReference type="Proteomes" id="UP000017800"/>
    </source>
</evidence>
<accession>V5FEM2</accession>
<proteinExistence type="predicted"/>
<protein>
    <recommendedName>
        <fullName evidence="3">DUF3545 domain-containing protein</fullName>
    </recommendedName>
</protein>
<evidence type="ECO:0000313" key="1">
    <source>
        <dbReference type="EMBL" id="GAD90153.1"/>
    </source>
</evidence>
<dbReference type="Proteomes" id="UP000017800">
    <property type="component" value="Unassembled WGS sequence"/>
</dbReference>